<dbReference type="EC" id="2.7.13.3" evidence="3"/>
<proteinExistence type="predicted"/>
<evidence type="ECO:0000256" key="3">
    <source>
        <dbReference type="ARBA" id="ARBA00012438"/>
    </source>
</evidence>
<reference evidence="13 14" key="1">
    <citation type="submission" date="2023-11" db="EMBL/GenBank/DDBJ databases">
        <title>Plant-associative lifestyle of Vibrio porteresiae and its evolutionary dynamics.</title>
        <authorList>
            <person name="Rameshkumar N."/>
            <person name="Kirti K."/>
        </authorList>
    </citation>
    <scope>NUCLEOTIDE SEQUENCE [LARGE SCALE GENOMIC DNA]</scope>
    <source>
        <strain evidence="13 14">MSSRF7</strain>
    </source>
</reference>
<dbReference type="PROSITE" id="PS50885">
    <property type="entry name" value="HAMP"/>
    <property type="match status" value="1"/>
</dbReference>
<keyword evidence="5" id="KW-0597">Phosphoprotein</keyword>
<keyword evidence="4" id="KW-1003">Cell membrane</keyword>
<dbReference type="InterPro" id="IPR050980">
    <property type="entry name" value="2C_sensor_his_kinase"/>
</dbReference>
<dbReference type="Gene3D" id="1.10.287.130">
    <property type="match status" value="1"/>
</dbReference>
<dbReference type="Pfam" id="PF00512">
    <property type="entry name" value="HisKA"/>
    <property type="match status" value="1"/>
</dbReference>
<dbReference type="SMART" id="SM00387">
    <property type="entry name" value="HATPase_c"/>
    <property type="match status" value="1"/>
</dbReference>
<evidence type="ECO:0000256" key="4">
    <source>
        <dbReference type="ARBA" id="ARBA00022475"/>
    </source>
</evidence>
<evidence type="ECO:0000256" key="2">
    <source>
        <dbReference type="ARBA" id="ARBA00004651"/>
    </source>
</evidence>
<keyword evidence="6" id="KW-0808">Transferase</keyword>
<evidence type="ECO:0000256" key="1">
    <source>
        <dbReference type="ARBA" id="ARBA00000085"/>
    </source>
</evidence>
<dbReference type="InterPro" id="IPR004358">
    <property type="entry name" value="Sig_transdc_His_kin-like_C"/>
</dbReference>
<keyword evidence="9 13" id="KW-0067">ATP-binding</keyword>
<comment type="subcellular location">
    <subcellularLocation>
        <location evidence="2">Cell membrane</location>
        <topology evidence="2">Multi-pass membrane protein</topology>
    </subcellularLocation>
</comment>
<protein>
    <recommendedName>
        <fullName evidence="3">histidine kinase</fullName>
        <ecNumber evidence="3">2.7.13.3</ecNumber>
    </recommendedName>
</protein>
<keyword evidence="7" id="KW-0547">Nucleotide-binding</keyword>
<dbReference type="EMBL" id="JAWRCP010000001">
    <property type="protein sequence ID" value="MDW6093244.1"/>
    <property type="molecule type" value="Genomic_DNA"/>
</dbReference>
<evidence type="ECO:0000256" key="8">
    <source>
        <dbReference type="ARBA" id="ARBA00022777"/>
    </source>
</evidence>
<organism evidence="13 14">
    <name type="scientific">Vibrio rhizosphaerae</name>
    <dbReference type="NCBI Taxonomy" id="398736"/>
    <lineage>
        <taxon>Bacteria</taxon>
        <taxon>Pseudomonadati</taxon>
        <taxon>Pseudomonadota</taxon>
        <taxon>Gammaproteobacteria</taxon>
        <taxon>Vibrionales</taxon>
        <taxon>Vibrionaceae</taxon>
        <taxon>Vibrio</taxon>
    </lineage>
</organism>
<keyword evidence="10" id="KW-0812">Transmembrane</keyword>
<evidence type="ECO:0000256" key="6">
    <source>
        <dbReference type="ARBA" id="ARBA00022679"/>
    </source>
</evidence>
<dbReference type="PROSITE" id="PS50109">
    <property type="entry name" value="HIS_KIN"/>
    <property type="match status" value="1"/>
</dbReference>
<name>A0ABU4IY97_9VIBR</name>
<gene>
    <name evidence="13" type="ORF">SBX64_11865</name>
</gene>
<sequence length="529" mass="60220">MIRSFLGLWFLVFGPLFFLLYPSHLNPILLFNNYVAGQRLERIYQGTFTLIESRLETVPLEAWSDEIDQLNQHFGYALELLDIRRTHLGVIDRDELEQHQIIFVNEDPEFLIKKIADTHFILKIPVDASEDEKILRGSEGSVYLLQQKFAATEQEKWPELLNEMSNEFPFGLKILPRNQIEISKNEQNQLVKKSFFWRVNPTDEITFYISLNDGDSFLSADLVPISSISSSVVIMLVLVFVVSISAGMFFWTFPLWRDLKNLIAATLQFGNGDLHSRAVVYKISAVATLGNAFNRMAERIEQLLKGQRTLTNAIAHDLRTPLYRLRFAFEMLSNAASDTEKQKYQKSISKSLDDLDNLINQTIVLSRYSGDSQLLSFSEHHLAQLIEDECVSVFQLYPDIGYRLQVAPEASDKLALIDHIAMKRALSNLLINACKYTRTTVVVYLSFVAETDMFVIDVCDDGIGIDESDWERIFLPFEQLDNTRSHTAAGHGLGLAIVKHIAQWHQGSVCAGWSDLGGAKFTFTFPGRT</sequence>
<feature type="domain" description="Histidine kinase" evidence="11">
    <location>
        <begin position="313"/>
        <end position="529"/>
    </location>
</feature>
<keyword evidence="10" id="KW-0472">Membrane</keyword>
<dbReference type="SMART" id="SM00388">
    <property type="entry name" value="HisKA"/>
    <property type="match status" value="1"/>
</dbReference>
<dbReference type="CDD" id="cd00082">
    <property type="entry name" value="HisKA"/>
    <property type="match status" value="1"/>
</dbReference>
<dbReference type="PANTHER" id="PTHR44936">
    <property type="entry name" value="SENSOR PROTEIN CREC"/>
    <property type="match status" value="1"/>
</dbReference>
<evidence type="ECO:0000259" key="12">
    <source>
        <dbReference type="PROSITE" id="PS50885"/>
    </source>
</evidence>
<evidence type="ECO:0000256" key="7">
    <source>
        <dbReference type="ARBA" id="ARBA00022741"/>
    </source>
</evidence>
<dbReference type="InterPro" id="IPR036097">
    <property type="entry name" value="HisK_dim/P_sf"/>
</dbReference>
<dbReference type="Pfam" id="PF00672">
    <property type="entry name" value="HAMP"/>
    <property type="match status" value="1"/>
</dbReference>
<dbReference type="SMART" id="SM00304">
    <property type="entry name" value="HAMP"/>
    <property type="match status" value="1"/>
</dbReference>
<evidence type="ECO:0000256" key="9">
    <source>
        <dbReference type="ARBA" id="ARBA00022840"/>
    </source>
</evidence>
<dbReference type="PRINTS" id="PR00344">
    <property type="entry name" value="BCTRLSENSOR"/>
</dbReference>
<dbReference type="Proteomes" id="UP001279860">
    <property type="component" value="Unassembled WGS sequence"/>
</dbReference>
<keyword evidence="8" id="KW-0418">Kinase</keyword>
<dbReference type="Gene3D" id="6.10.340.10">
    <property type="match status" value="1"/>
</dbReference>
<dbReference type="RefSeq" id="WP_318585020.1">
    <property type="nucleotide sequence ID" value="NZ_JAWRCP010000001.1"/>
</dbReference>
<keyword evidence="10" id="KW-1133">Transmembrane helix</keyword>
<evidence type="ECO:0000313" key="13">
    <source>
        <dbReference type="EMBL" id="MDW6093244.1"/>
    </source>
</evidence>
<feature type="domain" description="HAMP" evidence="12">
    <location>
        <begin position="253"/>
        <end position="305"/>
    </location>
</feature>
<comment type="caution">
    <text evidence="13">The sequence shown here is derived from an EMBL/GenBank/DDBJ whole genome shotgun (WGS) entry which is preliminary data.</text>
</comment>
<evidence type="ECO:0000256" key="5">
    <source>
        <dbReference type="ARBA" id="ARBA00022553"/>
    </source>
</evidence>
<dbReference type="PANTHER" id="PTHR44936:SF10">
    <property type="entry name" value="SENSOR PROTEIN RSTB"/>
    <property type="match status" value="1"/>
</dbReference>
<dbReference type="InterPro" id="IPR005467">
    <property type="entry name" value="His_kinase_dom"/>
</dbReference>
<comment type="catalytic activity">
    <reaction evidence="1">
        <text>ATP + protein L-histidine = ADP + protein N-phospho-L-histidine.</text>
        <dbReference type="EC" id="2.7.13.3"/>
    </reaction>
</comment>
<accession>A0ABU4IY97</accession>
<evidence type="ECO:0000313" key="14">
    <source>
        <dbReference type="Proteomes" id="UP001279860"/>
    </source>
</evidence>
<dbReference type="CDD" id="cd06225">
    <property type="entry name" value="HAMP"/>
    <property type="match status" value="1"/>
</dbReference>
<dbReference type="GO" id="GO:0005524">
    <property type="term" value="F:ATP binding"/>
    <property type="evidence" value="ECO:0007669"/>
    <property type="project" value="UniProtKB-KW"/>
</dbReference>
<dbReference type="Gene3D" id="3.30.565.10">
    <property type="entry name" value="Histidine kinase-like ATPase, C-terminal domain"/>
    <property type="match status" value="1"/>
</dbReference>
<evidence type="ECO:0000256" key="10">
    <source>
        <dbReference type="SAM" id="Phobius"/>
    </source>
</evidence>
<keyword evidence="14" id="KW-1185">Reference proteome</keyword>
<dbReference type="SUPFAM" id="SSF47384">
    <property type="entry name" value="Homodimeric domain of signal transducing histidine kinase"/>
    <property type="match status" value="1"/>
</dbReference>
<evidence type="ECO:0000259" key="11">
    <source>
        <dbReference type="PROSITE" id="PS50109"/>
    </source>
</evidence>
<dbReference type="SUPFAM" id="SSF55874">
    <property type="entry name" value="ATPase domain of HSP90 chaperone/DNA topoisomerase II/histidine kinase"/>
    <property type="match status" value="1"/>
</dbReference>
<feature type="transmembrane region" description="Helical" evidence="10">
    <location>
        <begin position="232"/>
        <end position="253"/>
    </location>
</feature>
<dbReference type="InterPro" id="IPR003660">
    <property type="entry name" value="HAMP_dom"/>
</dbReference>
<dbReference type="InterPro" id="IPR003661">
    <property type="entry name" value="HisK_dim/P_dom"/>
</dbReference>
<dbReference type="InterPro" id="IPR036890">
    <property type="entry name" value="HATPase_C_sf"/>
</dbReference>
<dbReference type="InterPro" id="IPR003594">
    <property type="entry name" value="HATPase_dom"/>
</dbReference>
<dbReference type="Pfam" id="PF02518">
    <property type="entry name" value="HATPase_c"/>
    <property type="match status" value="1"/>
</dbReference>